<gene>
    <name evidence="1" type="ORF">BDP27DRAFT_1424241</name>
</gene>
<accession>A0A9P5PMP7</accession>
<evidence type="ECO:0000313" key="2">
    <source>
        <dbReference type="Proteomes" id="UP000772434"/>
    </source>
</evidence>
<sequence length="350" mass="39156">MESPRHLANELFHLIAKEAGPEVIKRALPASKFIYKVFMPFVYESPPPSAIKTLALSDKEHEPLRESHPAAFVKRLFILGKGLSSAQLKAVLDNSLSVTCSNYTLPIILGPCAGECLDALKELTLSLSYPTMSTTTSISLVTSLYTPGLEKVTLAISRAFSPPRFTTLSFLLDMLWKSAGQNLTHLEFHIPSVQGHVDLYSTLPTLLNNKTFVFPRLRKLVYIAEGYHLSLISFLQRHPHITELGYLADKNHMQSFAWEGPVLLPNVSRLHTYFHDALWLITSCAPHQLISLHINRCKYTFDPAPVLCQIQKQLAHVETLRHLCLDDTARGTGFESKTIAAFVQACPRLI</sequence>
<proteinExistence type="predicted"/>
<dbReference type="EMBL" id="JADNRY010000093">
    <property type="protein sequence ID" value="KAF9066101.1"/>
    <property type="molecule type" value="Genomic_DNA"/>
</dbReference>
<organism evidence="1 2">
    <name type="scientific">Rhodocollybia butyracea</name>
    <dbReference type="NCBI Taxonomy" id="206335"/>
    <lineage>
        <taxon>Eukaryota</taxon>
        <taxon>Fungi</taxon>
        <taxon>Dikarya</taxon>
        <taxon>Basidiomycota</taxon>
        <taxon>Agaricomycotina</taxon>
        <taxon>Agaricomycetes</taxon>
        <taxon>Agaricomycetidae</taxon>
        <taxon>Agaricales</taxon>
        <taxon>Marasmiineae</taxon>
        <taxon>Omphalotaceae</taxon>
        <taxon>Rhodocollybia</taxon>
    </lineage>
</organism>
<dbReference type="OrthoDB" id="2837495at2759"/>
<name>A0A9P5PMP7_9AGAR</name>
<reference evidence="1" key="1">
    <citation type="submission" date="2020-11" db="EMBL/GenBank/DDBJ databases">
        <authorList>
            <consortium name="DOE Joint Genome Institute"/>
            <person name="Ahrendt S."/>
            <person name="Riley R."/>
            <person name="Andreopoulos W."/>
            <person name="Labutti K."/>
            <person name="Pangilinan J."/>
            <person name="Ruiz-Duenas F.J."/>
            <person name="Barrasa J.M."/>
            <person name="Sanchez-Garcia M."/>
            <person name="Camarero S."/>
            <person name="Miyauchi S."/>
            <person name="Serrano A."/>
            <person name="Linde D."/>
            <person name="Babiker R."/>
            <person name="Drula E."/>
            <person name="Ayuso-Fernandez I."/>
            <person name="Pacheco R."/>
            <person name="Padilla G."/>
            <person name="Ferreira P."/>
            <person name="Barriuso J."/>
            <person name="Kellner H."/>
            <person name="Castanera R."/>
            <person name="Alfaro M."/>
            <person name="Ramirez L."/>
            <person name="Pisabarro A.G."/>
            <person name="Kuo A."/>
            <person name="Tritt A."/>
            <person name="Lipzen A."/>
            <person name="He G."/>
            <person name="Yan M."/>
            <person name="Ng V."/>
            <person name="Cullen D."/>
            <person name="Martin F."/>
            <person name="Rosso M.-N."/>
            <person name="Henrissat B."/>
            <person name="Hibbett D."/>
            <person name="Martinez A.T."/>
            <person name="Grigoriev I.V."/>
        </authorList>
    </citation>
    <scope>NUCLEOTIDE SEQUENCE</scope>
    <source>
        <strain evidence="1">AH 40177</strain>
    </source>
</reference>
<dbReference type="AlphaFoldDB" id="A0A9P5PMP7"/>
<dbReference type="Proteomes" id="UP000772434">
    <property type="component" value="Unassembled WGS sequence"/>
</dbReference>
<comment type="caution">
    <text evidence="1">The sequence shown here is derived from an EMBL/GenBank/DDBJ whole genome shotgun (WGS) entry which is preliminary data.</text>
</comment>
<protein>
    <submittedName>
        <fullName evidence="1">Uncharacterized protein</fullName>
    </submittedName>
</protein>
<keyword evidence="2" id="KW-1185">Reference proteome</keyword>
<evidence type="ECO:0000313" key="1">
    <source>
        <dbReference type="EMBL" id="KAF9066101.1"/>
    </source>
</evidence>